<evidence type="ECO:0000259" key="3">
    <source>
        <dbReference type="PROSITE" id="PS50405"/>
    </source>
</evidence>
<keyword evidence="4" id="KW-0808">Transferase</keyword>
<dbReference type="Gene3D" id="3.40.30.10">
    <property type="entry name" value="Glutaredoxin"/>
    <property type="match status" value="1"/>
</dbReference>
<dbReference type="SFLD" id="SFLDG01153">
    <property type="entry name" value="Main.4:_Theta-like"/>
    <property type="match status" value="1"/>
</dbReference>
<keyword evidence="5" id="KW-1185">Reference proteome</keyword>
<dbReference type="InterPro" id="IPR004046">
    <property type="entry name" value="GST_C"/>
</dbReference>
<name>A0A3S3PEF9_9ACAR</name>
<evidence type="ECO:0000313" key="4">
    <source>
        <dbReference type="EMBL" id="RWS06732.1"/>
    </source>
</evidence>
<dbReference type="InterPro" id="IPR036282">
    <property type="entry name" value="Glutathione-S-Trfase_C_sf"/>
</dbReference>
<dbReference type="CDD" id="cd03177">
    <property type="entry name" value="GST_C_Delta_Epsilon"/>
    <property type="match status" value="1"/>
</dbReference>
<dbReference type="InterPro" id="IPR036249">
    <property type="entry name" value="Thioredoxin-like_sf"/>
</dbReference>
<dbReference type="AlphaFoldDB" id="A0A3S3PEF9"/>
<dbReference type="PROSITE" id="PS50405">
    <property type="entry name" value="GST_CTER"/>
    <property type="match status" value="1"/>
</dbReference>
<dbReference type="PANTHER" id="PTHR43969">
    <property type="entry name" value="GLUTATHIONE S TRANSFERASE D10, ISOFORM A-RELATED"/>
    <property type="match status" value="1"/>
</dbReference>
<dbReference type="Pfam" id="PF00043">
    <property type="entry name" value="GST_C"/>
    <property type="match status" value="1"/>
</dbReference>
<dbReference type="InterPro" id="IPR040079">
    <property type="entry name" value="Glutathione_S-Trfase"/>
</dbReference>
<dbReference type="InterPro" id="IPR004045">
    <property type="entry name" value="Glutathione_S-Trfase_N"/>
</dbReference>
<dbReference type="PROSITE" id="PS50404">
    <property type="entry name" value="GST_NTER"/>
    <property type="match status" value="1"/>
</dbReference>
<dbReference type="SUPFAM" id="SSF47616">
    <property type="entry name" value="GST C-terminal domain-like"/>
    <property type="match status" value="1"/>
</dbReference>
<proteinExistence type="predicted"/>
<dbReference type="FunFam" id="1.20.1050.10:FF:000007">
    <property type="entry name" value="Glutathione S-transferase 1-1"/>
    <property type="match status" value="1"/>
</dbReference>
<evidence type="ECO:0000313" key="5">
    <source>
        <dbReference type="Proteomes" id="UP000285301"/>
    </source>
</evidence>
<evidence type="ECO:0000259" key="2">
    <source>
        <dbReference type="PROSITE" id="PS50404"/>
    </source>
</evidence>
<dbReference type="GO" id="GO:0004364">
    <property type="term" value="F:glutathione transferase activity"/>
    <property type="evidence" value="ECO:0007669"/>
    <property type="project" value="TreeGrafter"/>
</dbReference>
<dbReference type="EMBL" id="NCKU01003917">
    <property type="protein sequence ID" value="RWS06732.1"/>
    <property type="molecule type" value="Genomic_DNA"/>
</dbReference>
<dbReference type="SUPFAM" id="SSF52833">
    <property type="entry name" value="Thioredoxin-like"/>
    <property type="match status" value="1"/>
</dbReference>
<dbReference type="Gene3D" id="1.20.1050.10">
    <property type="match status" value="1"/>
</dbReference>
<organism evidence="4 5">
    <name type="scientific">Dinothrombium tinctorium</name>
    <dbReference type="NCBI Taxonomy" id="1965070"/>
    <lineage>
        <taxon>Eukaryota</taxon>
        <taxon>Metazoa</taxon>
        <taxon>Ecdysozoa</taxon>
        <taxon>Arthropoda</taxon>
        <taxon>Chelicerata</taxon>
        <taxon>Arachnida</taxon>
        <taxon>Acari</taxon>
        <taxon>Acariformes</taxon>
        <taxon>Trombidiformes</taxon>
        <taxon>Prostigmata</taxon>
        <taxon>Anystina</taxon>
        <taxon>Parasitengona</taxon>
        <taxon>Trombidioidea</taxon>
        <taxon>Trombidiidae</taxon>
        <taxon>Dinothrombium</taxon>
    </lineage>
</organism>
<sequence>MSIDFYEDTGSPPTLAVNLALHHLKIPITTHHVDLFAEEHLKPEFIKLNPFHTVPTIDDNGFVLWESRAIMRYLVNQHAPGNDLYPTDPKRRALVDRMLDFDLGTLYTSASEWMFPPFLEKKPKDDEKEKAMSKNLKLFDHFLSTTRYAAGEHLTIADFSLLASVSTISATGHNMDQYSNVKSWWNLLEKELPYYEQLVSPHIEAFKGFVEGLFY</sequence>
<gene>
    <name evidence="4" type="ORF">B4U79_09700</name>
</gene>
<dbReference type="SFLD" id="SFLDS00019">
    <property type="entry name" value="Glutathione_Transferase_(cytos"/>
    <property type="match status" value="1"/>
</dbReference>
<evidence type="ECO:0000256" key="1">
    <source>
        <dbReference type="ARBA" id="ARBA00011738"/>
    </source>
</evidence>
<dbReference type="FunFam" id="3.40.30.10:FF:000034">
    <property type="entry name" value="glutathione S-transferase 1"/>
    <property type="match status" value="1"/>
</dbReference>
<protein>
    <submittedName>
        <fullName evidence="4">Glutathione S-transferase 1: isoform D-like protein</fullName>
    </submittedName>
</protein>
<comment type="subunit">
    <text evidence="1">Homodimer.</text>
</comment>
<feature type="domain" description="GST N-terminal" evidence="2">
    <location>
        <begin position="1"/>
        <end position="82"/>
    </location>
</feature>
<accession>A0A3S3PEF9</accession>
<dbReference type="SFLD" id="SFLDG00358">
    <property type="entry name" value="Main_(cytGST)"/>
    <property type="match status" value="1"/>
</dbReference>
<dbReference type="GO" id="GO:0006749">
    <property type="term" value="P:glutathione metabolic process"/>
    <property type="evidence" value="ECO:0007669"/>
    <property type="project" value="TreeGrafter"/>
</dbReference>
<reference evidence="4 5" key="1">
    <citation type="journal article" date="2018" name="Gigascience">
        <title>Genomes of trombidid mites reveal novel predicted allergens and laterally-transferred genes associated with secondary metabolism.</title>
        <authorList>
            <person name="Dong X."/>
            <person name="Chaisiri K."/>
            <person name="Xia D."/>
            <person name="Armstrong S.D."/>
            <person name="Fang Y."/>
            <person name="Donnelly M.J."/>
            <person name="Kadowaki T."/>
            <person name="McGarry J.W."/>
            <person name="Darby A.C."/>
            <person name="Makepeace B.L."/>
        </authorList>
    </citation>
    <scope>NUCLEOTIDE SEQUENCE [LARGE SCALE GENOMIC DNA]</scope>
    <source>
        <strain evidence="4">UoL-WK</strain>
    </source>
</reference>
<comment type="caution">
    <text evidence="4">The sequence shown here is derived from an EMBL/GenBank/DDBJ whole genome shotgun (WGS) entry which is preliminary data.</text>
</comment>
<dbReference type="OrthoDB" id="37920at2759"/>
<dbReference type="Pfam" id="PF13409">
    <property type="entry name" value="GST_N_2"/>
    <property type="match status" value="1"/>
</dbReference>
<dbReference type="Proteomes" id="UP000285301">
    <property type="component" value="Unassembled WGS sequence"/>
</dbReference>
<feature type="domain" description="GST C-terminal" evidence="3">
    <location>
        <begin position="88"/>
        <end position="209"/>
    </location>
</feature>
<dbReference type="PANTHER" id="PTHR43969:SF9">
    <property type="entry name" value="GLUTATHIONE S TRANSFERASE D10, ISOFORM A-RELATED"/>
    <property type="match status" value="1"/>
</dbReference>
<dbReference type="InterPro" id="IPR010987">
    <property type="entry name" value="Glutathione-S-Trfase_C-like"/>
</dbReference>
<dbReference type="STRING" id="1965070.A0A3S3PEF9"/>